<dbReference type="Pfam" id="PF00646">
    <property type="entry name" value="F-box"/>
    <property type="match status" value="1"/>
</dbReference>
<organism evidence="3 4">
    <name type="scientific">Nicotiana attenuata</name>
    <name type="common">Coyote tobacco</name>
    <dbReference type="NCBI Taxonomy" id="49451"/>
    <lineage>
        <taxon>Eukaryota</taxon>
        <taxon>Viridiplantae</taxon>
        <taxon>Streptophyta</taxon>
        <taxon>Embryophyta</taxon>
        <taxon>Tracheophyta</taxon>
        <taxon>Spermatophyta</taxon>
        <taxon>Magnoliopsida</taxon>
        <taxon>eudicotyledons</taxon>
        <taxon>Gunneridae</taxon>
        <taxon>Pentapetalae</taxon>
        <taxon>asterids</taxon>
        <taxon>lamiids</taxon>
        <taxon>Solanales</taxon>
        <taxon>Solanaceae</taxon>
        <taxon>Nicotianoideae</taxon>
        <taxon>Nicotianeae</taxon>
        <taxon>Nicotiana</taxon>
    </lineage>
</organism>
<dbReference type="AlphaFoldDB" id="A0A1J6JU44"/>
<dbReference type="InterPro" id="IPR013187">
    <property type="entry name" value="F-box-assoc_dom_typ3"/>
</dbReference>
<reference evidence="3" key="1">
    <citation type="submission" date="2016-11" db="EMBL/GenBank/DDBJ databases">
        <title>The genome of Nicotiana attenuata.</title>
        <authorList>
            <person name="Xu S."/>
            <person name="Brockmoeller T."/>
            <person name="Gaquerel E."/>
            <person name="Navarro A."/>
            <person name="Kuhl H."/>
            <person name="Gase K."/>
            <person name="Ling Z."/>
            <person name="Zhou W."/>
            <person name="Kreitzer C."/>
            <person name="Stanke M."/>
            <person name="Tang H."/>
            <person name="Lyons E."/>
            <person name="Pandey P."/>
            <person name="Pandey S.P."/>
            <person name="Timmermann B."/>
            <person name="Baldwin I.T."/>
        </authorList>
    </citation>
    <scope>NUCLEOTIDE SEQUENCE [LARGE SCALE GENOMIC DNA]</scope>
    <source>
        <strain evidence="3">UT</strain>
    </source>
</reference>
<dbReference type="Gramene" id="OIT21242">
    <property type="protein sequence ID" value="OIT21242"/>
    <property type="gene ID" value="A4A49_35816"/>
</dbReference>
<dbReference type="InterPro" id="IPR017451">
    <property type="entry name" value="F-box-assoc_interact_dom"/>
</dbReference>
<dbReference type="InterPro" id="IPR001810">
    <property type="entry name" value="F-box_dom"/>
</dbReference>
<protein>
    <submittedName>
        <fullName evidence="3">F-box protein</fullName>
    </submittedName>
</protein>
<evidence type="ECO:0000313" key="3">
    <source>
        <dbReference type="EMBL" id="OIT21242.1"/>
    </source>
</evidence>
<dbReference type="PROSITE" id="PS50181">
    <property type="entry name" value="FBOX"/>
    <property type="match status" value="1"/>
</dbReference>
<evidence type="ECO:0000259" key="2">
    <source>
        <dbReference type="PROSITE" id="PS50181"/>
    </source>
</evidence>
<dbReference type="Proteomes" id="UP000187609">
    <property type="component" value="Unassembled WGS sequence"/>
</dbReference>
<dbReference type="PANTHER" id="PTHR31672:SF13">
    <property type="entry name" value="F-BOX PROTEIN CPR30-LIKE"/>
    <property type="match status" value="1"/>
</dbReference>
<dbReference type="EMBL" id="MJEQ01004488">
    <property type="protein sequence ID" value="OIT21242.1"/>
    <property type="molecule type" value="Genomic_DNA"/>
</dbReference>
<dbReference type="InterPro" id="IPR050796">
    <property type="entry name" value="SCF_F-box_component"/>
</dbReference>
<gene>
    <name evidence="3" type="ORF">A4A49_35816</name>
</gene>
<feature type="region of interest" description="Disordered" evidence="1">
    <location>
        <begin position="422"/>
        <end position="445"/>
    </location>
</feature>
<evidence type="ECO:0000256" key="1">
    <source>
        <dbReference type="SAM" id="MobiDB-lite"/>
    </source>
</evidence>
<dbReference type="InterPro" id="IPR036047">
    <property type="entry name" value="F-box-like_dom_sf"/>
</dbReference>
<accession>A0A1J6JU44</accession>
<dbReference type="Gene3D" id="1.20.1280.50">
    <property type="match status" value="1"/>
</dbReference>
<name>A0A1J6JU44_NICAT</name>
<dbReference type="Pfam" id="PF08268">
    <property type="entry name" value="FBA_3"/>
    <property type="match status" value="1"/>
</dbReference>
<sequence>MEKKWRWKTAMDAKNHEPPKRSFNYEFRIMDLPMVIILEILSKLPIKSIFCCKIVCKLWYKLLTSDPLFLNMFHTRSPFSCLLLSDTDAPITLIELKPDFDCYSCPVNKPIVLNPKFHLPPLNNLGVGFVKQTLRLIGTCNGYIGLLSKNHSIYISNPLLGEYFKVKLPEREKRVSKIIYGFCFSEVSGKYKVLRLINRKFQDHDPKVSELEVYTLGVDEKWRNVGKAPYPLWGSLSKVNVNGALHWLDDEDAEKGARICSFNITTEEVKPVPAPPGLKTPSVLLMLAELSNCLCLSDYSDEHVDIWWMREYGVAESWTKDRILMDSIPRDICDTKYIPTIIWKDGEILMRSHRGTQLVSYNPKEKKFRKVHVYGCGIDATKYFPSFYSLNPSFYSLKTVMGDDFQVSSVYSKTEIKKGQPGALSSRYARDPEKSRTTRVCCTQP</sequence>
<comment type="caution">
    <text evidence="3">The sequence shown here is derived from an EMBL/GenBank/DDBJ whole genome shotgun (WGS) entry which is preliminary data.</text>
</comment>
<dbReference type="NCBIfam" id="TIGR01640">
    <property type="entry name" value="F_box_assoc_1"/>
    <property type="match status" value="1"/>
</dbReference>
<dbReference type="SUPFAM" id="SSF81383">
    <property type="entry name" value="F-box domain"/>
    <property type="match status" value="1"/>
</dbReference>
<feature type="domain" description="F-box" evidence="2">
    <location>
        <begin position="26"/>
        <end position="72"/>
    </location>
</feature>
<keyword evidence="4" id="KW-1185">Reference proteome</keyword>
<dbReference type="OMA" id="PMVIMLE"/>
<dbReference type="SMART" id="SM00256">
    <property type="entry name" value="FBOX"/>
    <property type="match status" value="1"/>
</dbReference>
<proteinExistence type="predicted"/>
<evidence type="ECO:0000313" key="4">
    <source>
        <dbReference type="Proteomes" id="UP000187609"/>
    </source>
</evidence>
<dbReference type="PANTHER" id="PTHR31672">
    <property type="entry name" value="BNACNNG10540D PROTEIN"/>
    <property type="match status" value="1"/>
</dbReference>
<dbReference type="STRING" id="49451.A0A1J6JU44"/>
<dbReference type="SMR" id="A0A1J6JU44"/>